<dbReference type="SMART" id="SM00320">
    <property type="entry name" value="WD40"/>
    <property type="match status" value="5"/>
</dbReference>
<keyword evidence="10" id="KW-1185">Reference proteome</keyword>
<dbReference type="Pfam" id="PF07281">
    <property type="entry name" value="INSIG"/>
    <property type="match status" value="1"/>
</dbReference>
<dbReference type="InterPro" id="IPR015943">
    <property type="entry name" value="WD40/YVTN_repeat-like_dom_sf"/>
</dbReference>
<dbReference type="GeneID" id="63779556"/>
<evidence type="ECO:0000256" key="3">
    <source>
        <dbReference type="ARBA" id="ARBA00022692"/>
    </source>
</evidence>
<dbReference type="Gene3D" id="2.130.10.10">
    <property type="entry name" value="YVTN repeat-like/Quinoprotein amine dehydrogenase"/>
    <property type="match status" value="1"/>
</dbReference>
<dbReference type="PANTHER" id="PTHR44675:SF1">
    <property type="entry name" value="P21-ACTIVATED PROTEIN KINASE-INTERACTING PROTEIN 1"/>
    <property type="match status" value="1"/>
</dbReference>
<dbReference type="STRING" id="1141098.A0A1Y2EEF0"/>
<accession>A0A1Y2EEF0</accession>
<evidence type="ECO:0000256" key="4">
    <source>
        <dbReference type="ARBA" id="ARBA00022824"/>
    </source>
</evidence>
<dbReference type="RefSeq" id="XP_040719899.1">
    <property type="nucleotide sequence ID" value="XM_040863344.1"/>
</dbReference>
<feature type="transmembrane region" description="Helical" evidence="8">
    <location>
        <begin position="688"/>
        <end position="708"/>
    </location>
</feature>
<dbReference type="InterPro" id="IPR051959">
    <property type="entry name" value="PAK1-Kinase_Regulator"/>
</dbReference>
<proteinExistence type="inferred from homology"/>
<dbReference type="EMBL" id="MCFJ01000002">
    <property type="protein sequence ID" value="ORY69949.1"/>
    <property type="molecule type" value="Genomic_DNA"/>
</dbReference>
<feature type="transmembrane region" description="Helical" evidence="8">
    <location>
        <begin position="767"/>
        <end position="786"/>
    </location>
</feature>
<evidence type="ECO:0000256" key="8">
    <source>
        <dbReference type="SAM" id="Phobius"/>
    </source>
</evidence>
<dbReference type="SUPFAM" id="SSF50978">
    <property type="entry name" value="WD40 repeat-like"/>
    <property type="match status" value="1"/>
</dbReference>
<evidence type="ECO:0000313" key="10">
    <source>
        <dbReference type="Proteomes" id="UP000193689"/>
    </source>
</evidence>
<dbReference type="InterPro" id="IPR025929">
    <property type="entry name" value="INSIG_fam"/>
</dbReference>
<keyword evidence="6 8" id="KW-0472">Membrane</keyword>
<dbReference type="InParanoid" id="A0A1Y2EEF0"/>
<evidence type="ECO:0000256" key="6">
    <source>
        <dbReference type="ARBA" id="ARBA00023136"/>
    </source>
</evidence>
<keyword evidence="4" id="KW-0256">Endoplasmic reticulum</keyword>
<name>A0A1Y2EEF0_9PEZI</name>
<gene>
    <name evidence="9" type="ORF">BCR38DRAFT_481106</name>
</gene>
<comment type="subcellular location">
    <subcellularLocation>
        <location evidence="1">Endoplasmic reticulum membrane</location>
        <topology evidence="1">Multi-pass membrane protein</topology>
    </subcellularLocation>
</comment>
<dbReference type="InterPro" id="IPR001680">
    <property type="entry name" value="WD40_rpt"/>
</dbReference>
<keyword evidence="5 8" id="KW-1133">Transmembrane helix</keyword>
<organism evidence="9 10">
    <name type="scientific">Pseudomassariella vexata</name>
    <dbReference type="NCBI Taxonomy" id="1141098"/>
    <lineage>
        <taxon>Eukaryota</taxon>
        <taxon>Fungi</taxon>
        <taxon>Dikarya</taxon>
        <taxon>Ascomycota</taxon>
        <taxon>Pezizomycotina</taxon>
        <taxon>Sordariomycetes</taxon>
        <taxon>Xylariomycetidae</taxon>
        <taxon>Amphisphaeriales</taxon>
        <taxon>Pseudomassariaceae</taxon>
        <taxon>Pseudomassariella</taxon>
    </lineage>
</organism>
<feature type="region of interest" description="Disordered" evidence="7">
    <location>
        <begin position="1"/>
        <end position="25"/>
    </location>
</feature>
<evidence type="ECO:0000256" key="5">
    <source>
        <dbReference type="ARBA" id="ARBA00022989"/>
    </source>
</evidence>
<feature type="region of interest" description="Disordered" evidence="7">
    <location>
        <begin position="181"/>
        <end position="200"/>
    </location>
</feature>
<dbReference type="GO" id="GO:0005789">
    <property type="term" value="C:endoplasmic reticulum membrane"/>
    <property type="evidence" value="ECO:0007669"/>
    <property type="project" value="UniProtKB-SubCell"/>
</dbReference>
<protein>
    <submittedName>
        <fullName evidence="9">Insulin-induced protein-domain-containing protein</fullName>
    </submittedName>
</protein>
<dbReference type="Proteomes" id="UP000193689">
    <property type="component" value="Unassembled WGS sequence"/>
</dbReference>
<evidence type="ECO:0000256" key="7">
    <source>
        <dbReference type="SAM" id="MobiDB-lite"/>
    </source>
</evidence>
<comment type="similarity">
    <text evidence="2">Belongs to the INSIG family.</text>
</comment>
<evidence type="ECO:0000256" key="1">
    <source>
        <dbReference type="ARBA" id="ARBA00004477"/>
    </source>
</evidence>
<comment type="caution">
    <text evidence="9">The sequence shown here is derived from an EMBL/GenBank/DDBJ whole genome shotgun (WGS) entry which is preliminary data.</text>
</comment>
<dbReference type="Pfam" id="PF00400">
    <property type="entry name" value="WD40"/>
    <property type="match status" value="1"/>
</dbReference>
<keyword evidence="3 8" id="KW-0812">Transmembrane</keyword>
<feature type="transmembrane region" description="Helical" evidence="8">
    <location>
        <begin position="792"/>
        <end position="810"/>
    </location>
</feature>
<feature type="transmembrane region" description="Helical" evidence="8">
    <location>
        <begin position="641"/>
        <end position="667"/>
    </location>
</feature>
<sequence length="899" mass="97741">MSKRKRGNASNGTTTEEPVITKKPKTSDPITIQIVAGSYDRVLHGVTATISTDDEVEFADTFLFNAHNSAVRCLAISPPSEPEPNKAQKVMLATGSTDERINVYNISAHPPSRKSQDMLSAVAPRKILENHKNREIGTLLHHSSTVTQLSFPTKSKLISSSEDSTIAVTRTRDWSLLSSIKVPKPKPQGRPSGDTAALDGTPAGVNDFAIHPSMKLMISVSKGEHSMRLWNLMTAKKAGVLNFGRDTLQDIGEGRHLSGEGRNIIWDTTGEEFCVGFDRNLLVFGMDGTPKCKVMSEPKTKIHKICYIATDTGEDDGSLLAVSTEDGRIMFFSTKAEDLTSNKATEDKKTPQLSVAKLVAQLGGKEAGVSGRIKDFAVLRTSDEKGDGLHFACGSSDGKLRVFKLSIGDLNKARKSKKAVQMGKLLGSYDTQNRITCVEAFVMIPRPDGVEDSDEEFEDISSEDEAEEEEEEEHHPAYQMAKSHEGAPILRPIPRRPFDVNFIGPIPTDDDDDESLPPTPQRDPNALNLESLNSRLLGTKRNGDFDSAPASGSLSRAQSIMNLTSSTLFGIYSPTTSGQNKFFAEQDEPSTPWGTGAETPARRINPDEGIYEVQKERGHVLRRRSSLHPPPRMMPPSKPAAALYIGLRALLLFGLGTLYGALVARFQDGRKFSALQMEDMVQPQMYDWKYLTFWGVSGVVLGSLLPWFDGVWEDVFGNDDAVESAAEHTMGCDSTESEPDTDWALVVRGIGAFVGIVFAIRKLPWASTLQVSLTLALANPCLWYLIDRSKPGFLFSAAVGLAGTALLMGLNPDMVPTPASQSSFGASIAGSNVSSSDSTLESPPPTMMLGGLASQETIESSIWTLSVLFCCCVCFGNIGRRLALNRSASAKGRWAERKP</sequence>
<dbReference type="PANTHER" id="PTHR44675">
    <property type="entry name" value="PAK1 INTERACTING PROTEIN 1"/>
    <property type="match status" value="1"/>
</dbReference>
<evidence type="ECO:0000256" key="2">
    <source>
        <dbReference type="ARBA" id="ARBA00007475"/>
    </source>
</evidence>
<dbReference type="InterPro" id="IPR036322">
    <property type="entry name" value="WD40_repeat_dom_sf"/>
</dbReference>
<reference evidence="9 10" key="1">
    <citation type="submission" date="2016-07" db="EMBL/GenBank/DDBJ databases">
        <title>Pervasive Adenine N6-methylation of Active Genes in Fungi.</title>
        <authorList>
            <consortium name="DOE Joint Genome Institute"/>
            <person name="Mondo S.J."/>
            <person name="Dannebaum R.O."/>
            <person name="Kuo R.C."/>
            <person name="Labutti K."/>
            <person name="Haridas S."/>
            <person name="Kuo A."/>
            <person name="Salamov A."/>
            <person name="Ahrendt S.R."/>
            <person name="Lipzen A."/>
            <person name="Sullivan W."/>
            <person name="Andreopoulos W.B."/>
            <person name="Clum A."/>
            <person name="Lindquist E."/>
            <person name="Daum C."/>
            <person name="Ramamoorthy G.K."/>
            <person name="Gryganskyi A."/>
            <person name="Culley D."/>
            <person name="Magnuson J.K."/>
            <person name="James T.Y."/>
            <person name="O'Malley M.A."/>
            <person name="Stajich J.E."/>
            <person name="Spatafora J.W."/>
            <person name="Visel A."/>
            <person name="Grigoriev I.V."/>
        </authorList>
    </citation>
    <scope>NUCLEOTIDE SEQUENCE [LARGE SCALE GENOMIC DNA]</scope>
    <source>
        <strain evidence="9 10">CBS 129021</strain>
    </source>
</reference>
<dbReference type="AlphaFoldDB" id="A0A1Y2EEF0"/>
<feature type="compositionally biased region" description="Acidic residues" evidence="7">
    <location>
        <begin position="450"/>
        <end position="472"/>
    </location>
</feature>
<dbReference type="OrthoDB" id="308449at2759"/>
<feature type="region of interest" description="Disordered" evidence="7">
    <location>
        <begin position="448"/>
        <end position="529"/>
    </location>
</feature>
<evidence type="ECO:0000313" key="9">
    <source>
        <dbReference type="EMBL" id="ORY69949.1"/>
    </source>
</evidence>